<dbReference type="GeneID" id="19955176"/>
<feature type="chain" id="PRO_5004569818" evidence="1">
    <location>
        <begin position="18"/>
        <end position="225"/>
    </location>
</feature>
<evidence type="ECO:0000313" key="3">
    <source>
        <dbReference type="Proteomes" id="UP000030762"/>
    </source>
</evidence>
<dbReference type="AlphaFoldDB" id="T0Q385"/>
<evidence type="ECO:0000313" key="2">
    <source>
        <dbReference type="EMBL" id="EQC27870.1"/>
    </source>
</evidence>
<dbReference type="InParanoid" id="T0Q385"/>
<protein>
    <submittedName>
        <fullName evidence="2">Uncharacterized protein</fullName>
    </submittedName>
</protein>
<dbReference type="VEuPathDB" id="FungiDB:SDRG_14449"/>
<keyword evidence="1" id="KW-0732">Signal</keyword>
<sequence length="225" mass="24371">MHWIKTLLVLVVAPVVSQEGAWSINVKLTNSLVTKYFDVISASSSYLNATSDKICTTAISTVDTQPVSGTNYRYHVSGCVINTVPTANRTCSCSTKTVQAYAVSIYEPWTTSRFITGVEVEQSAVVPGRTSFGLVVSSKAMAYYYKALNKAHRSNATNFPNLCADRFTSLDIIADDMYTLHIQTCAVESHAKTGPGCKCHGALLTNYAVTPCRASCGFYSVSVDE</sequence>
<name>T0Q385_SAPDV</name>
<dbReference type="Proteomes" id="UP000030762">
    <property type="component" value="Unassembled WGS sequence"/>
</dbReference>
<feature type="signal peptide" evidence="1">
    <location>
        <begin position="1"/>
        <end position="17"/>
    </location>
</feature>
<dbReference type="OrthoDB" id="74604at2759"/>
<dbReference type="RefSeq" id="XP_008618800.1">
    <property type="nucleotide sequence ID" value="XM_008620578.1"/>
</dbReference>
<accession>T0Q385</accession>
<dbReference type="EMBL" id="JH767202">
    <property type="protein sequence ID" value="EQC27870.1"/>
    <property type="molecule type" value="Genomic_DNA"/>
</dbReference>
<gene>
    <name evidence="2" type="ORF">SDRG_14449</name>
</gene>
<reference evidence="2 3" key="1">
    <citation type="submission" date="2012-04" db="EMBL/GenBank/DDBJ databases">
        <title>The Genome Sequence of Saprolegnia declina VS20.</title>
        <authorList>
            <consortium name="The Broad Institute Genome Sequencing Platform"/>
            <person name="Russ C."/>
            <person name="Nusbaum C."/>
            <person name="Tyler B."/>
            <person name="van West P."/>
            <person name="Dieguez-Uribeondo J."/>
            <person name="de Bruijn I."/>
            <person name="Tripathy S."/>
            <person name="Jiang R."/>
            <person name="Young S.K."/>
            <person name="Zeng Q."/>
            <person name="Gargeya S."/>
            <person name="Fitzgerald M."/>
            <person name="Haas B."/>
            <person name="Abouelleil A."/>
            <person name="Alvarado L."/>
            <person name="Arachchi H.M."/>
            <person name="Berlin A."/>
            <person name="Chapman S.B."/>
            <person name="Goldberg J."/>
            <person name="Griggs A."/>
            <person name="Gujja S."/>
            <person name="Hansen M."/>
            <person name="Howarth C."/>
            <person name="Imamovic A."/>
            <person name="Larimer J."/>
            <person name="McCowen C."/>
            <person name="Montmayeur A."/>
            <person name="Murphy C."/>
            <person name="Neiman D."/>
            <person name="Pearson M."/>
            <person name="Priest M."/>
            <person name="Roberts A."/>
            <person name="Saif S."/>
            <person name="Shea T."/>
            <person name="Sisk P."/>
            <person name="Sykes S."/>
            <person name="Wortman J."/>
            <person name="Nusbaum C."/>
            <person name="Birren B."/>
        </authorList>
    </citation>
    <scope>NUCLEOTIDE SEQUENCE [LARGE SCALE GENOMIC DNA]</scope>
    <source>
        <strain evidence="2 3">VS20</strain>
    </source>
</reference>
<organism evidence="2 3">
    <name type="scientific">Saprolegnia diclina (strain VS20)</name>
    <dbReference type="NCBI Taxonomy" id="1156394"/>
    <lineage>
        <taxon>Eukaryota</taxon>
        <taxon>Sar</taxon>
        <taxon>Stramenopiles</taxon>
        <taxon>Oomycota</taxon>
        <taxon>Saprolegniomycetes</taxon>
        <taxon>Saprolegniales</taxon>
        <taxon>Saprolegniaceae</taxon>
        <taxon>Saprolegnia</taxon>
    </lineage>
</organism>
<evidence type="ECO:0000256" key="1">
    <source>
        <dbReference type="SAM" id="SignalP"/>
    </source>
</evidence>
<dbReference type="STRING" id="1156394.T0Q385"/>
<keyword evidence="3" id="KW-1185">Reference proteome</keyword>
<dbReference type="OMA" id="AYAVSIY"/>
<proteinExistence type="predicted"/>